<dbReference type="PANTHER" id="PTHR31973:SF195">
    <property type="entry name" value="MUDR FAMILY TRANSPOSASE"/>
    <property type="match status" value="1"/>
</dbReference>
<evidence type="ECO:0000313" key="3">
    <source>
        <dbReference type="Proteomes" id="UP001280121"/>
    </source>
</evidence>
<keyword evidence="3" id="KW-1185">Reference proteome</keyword>
<reference evidence="2" key="1">
    <citation type="journal article" date="2023" name="Plant J.">
        <title>Genome sequences and population genomics provide insights into the demographic history, inbreeding, and mutation load of two 'living fossil' tree species of Dipteronia.</title>
        <authorList>
            <person name="Feng Y."/>
            <person name="Comes H.P."/>
            <person name="Chen J."/>
            <person name="Zhu S."/>
            <person name="Lu R."/>
            <person name="Zhang X."/>
            <person name="Li P."/>
            <person name="Qiu J."/>
            <person name="Olsen K.M."/>
            <person name="Qiu Y."/>
        </authorList>
    </citation>
    <scope>NUCLEOTIDE SEQUENCE</scope>
    <source>
        <strain evidence="2">KIB01</strain>
    </source>
</reference>
<comment type="caution">
    <text evidence="2">The sequence shown here is derived from an EMBL/GenBank/DDBJ whole genome shotgun (WGS) entry which is preliminary data.</text>
</comment>
<sequence length="324" mass="35996">MTGVVVHCGGHWKDNQFIGPIFFACCIMNKVKELYIELTKKIYHRIGVSSDRFELKISSQLKTEAGSFTCSISTNDDRGWSETPASTNKKAKVDDMNVCETADRGDEYGIGGYTIDDPKDLSNVDPCGKMTTVDGEATTVVGQDPWANGATNTSTPMASRWTIRGSKNHALNTAFGDPWESFKRLPEFFYMLEQSNFETVTKIETDSENRFAYGFMSLGASIAGFNEVIWPVIAIDATHLKAKTRGVLLVAACKDGNEMIYHLAFGFANSECTESWTWFLSQLHNVIVDPKRVMIISDRHTSIIGGMTEIFPDATHGFCAYHLD</sequence>
<feature type="domain" description="MULE transposase" evidence="1">
    <location>
        <begin position="232"/>
        <end position="323"/>
    </location>
</feature>
<gene>
    <name evidence="2" type="ORF">Ddye_013815</name>
</gene>
<dbReference type="InterPro" id="IPR018289">
    <property type="entry name" value="MULE_transposase_dom"/>
</dbReference>
<evidence type="ECO:0000259" key="1">
    <source>
        <dbReference type="Pfam" id="PF10551"/>
    </source>
</evidence>
<dbReference type="Proteomes" id="UP001280121">
    <property type="component" value="Unassembled WGS sequence"/>
</dbReference>
<evidence type="ECO:0000313" key="2">
    <source>
        <dbReference type="EMBL" id="KAK2653959.1"/>
    </source>
</evidence>
<accession>A0AAD9X6Z1</accession>
<dbReference type="AlphaFoldDB" id="A0AAD9X6Z1"/>
<dbReference type="Pfam" id="PF10551">
    <property type="entry name" value="MULE"/>
    <property type="match status" value="1"/>
</dbReference>
<proteinExistence type="predicted"/>
<name>A0AAD9X6Z1_9ROSI</name>
<dbReference type="EMBL" id="JANJYI010000004">
    <property type="protein sequence ID" value="KAK2653959.1"/>
    <property type="molecule type" value="Genomic_DNA"/>
</dbReference>
<protein>
    <recommendedName>
        <fullName evidence="1">MULE transposase domain-containing protein</fullName>
    </recommendedName>
</protein>
<dbReference type="PANTHER" id="PTHR31973">
    <property type="entry name" value="POLYPROTEIN, PUTATIVE-RELATED"/>
    <property type="match status" value="1"/>
</dbReference>
<organism evidence="2 3">
    <name type="scientific">Dipteronia dyeriana</name>
    <dbReference type="NCBI Taxonomy" id="168575"/>
    <lineage>
        <taxon>Eukaryota</taxon>
        <taxon>Viridiplantae</taxon>
        <taxon>Streptophyta</taxon>
        <taxon>Embryophyta</taxon>
        <taxon>Tracheophyta</taxon>
        <taxon>Spermatophyta</taxon>
        <taxon>Magnoliopsida</taxon>
        <taxon>eudicotyledons</taxon>
        <taxon>Gunneridae</taxon>
        <taxon>Pentapetalae</taxon>
        <taxon>rosids</taxon>
        <taxon>malvids</taxon>
        <taxon>Sapindales</taxon>
        <taxon>Sapindaceae</taxon>
        <taxon>Hippocastanoideae</taxon>
        <taxon>Acereae</taxon>
        <taxon>Dipteronia</taxon>
    </lineage>
</organism>